<organism evidence="6 7">
    <name type="scientific">Aureibacillus halotolerans</name>
    <dbReference type="NCBI Taxonomy" id="1508390"/>
    <lineage>
        <taxon>Bacteria</taxon>
        <taxon>Bacillati</taxon>
        <taxon>Bacillota</taxon>
        <taxon>Bacilli</taxon>
        <taxon>Bacillales</taxon>
        <taxon>Bacillaceae</taxon>
        <taxon>Aureibacillus</taxon>
    </lineage>
</organism>
<accession>A0A4V3D4G4</accession>
<dbReference type="PANTHER" id="PTHR43280:SF28">
    <property type="entry name" value="HTH-TYPE TRANSCRIPTIONAL ACTIVATOR RHAS"/>
    <property type="match status" value="1"/>
</dbReference>
<dbReference type="GO" id="GO:0043565">
    <property type="term" value="F:sequence-specific DNA binding"/>
    <property type="evidence" value="ECO:0007669"/>
    <property type="project" value="InterPro"/>
</dbReference>
<name>A0A4V3D4G4_9BACI</name>
<keyword evidence="4" id="KW-0472">Membrane</keyword>
<evidence type="ECO:0000313" key="7">
    <source>
        <dbReference type="Proteomes" id="UP000295632"/>
    </source>
</evidence>
<dbReference type="Pfam" id="PF12833">
    <property type="entry name" value="HTH_18"/>
    <property type="match status" value="1"/>
</dbReference>
<evidence type="ECO:0000256" key="3">
    <source>
        <dbReference type="ARBA" id="ARBA00023163"/>
    </source>
</evidence>
<keyword evidence="1" id="KW-0805">Transcription regulation</keyword>
<evidence type="ECO:0000313" key="6">
    <source>
        <dbReference type="EMBL" id="TDQ36077.1"/>
    </source>
</evidence>
<keyword evidence="4" id="KW-0812">Transmembrane</keyword>
<dbReference type="SUPFAM" id="SSF46689">
    <property type="entry name" value="Homeodomain-like"/>
    <property type="match status" value="1"/>
</dbReference>
<dbReference type="OrthoDB" id="1975037at2"/>
<dbReference type="RefSeq" id="WP_133581816.1">
    <property type="nucleotide sequence ID" value="NZ_SNYJ01000020.1"/>
</dbReference>
<proteinExistence type="predicted"/>
<dbReference type="SMART" id="SM00342">
    <property type="entry name" value="HTH_ARAC"/>
    <property type="match status" value="1"/>
</dbReference>
<keyword evidence="4" id="KW-1133">Transmembrane helix</keyword>
<dbReference type="EMBL" id="SNYJ01000020">
    <property type="protein sequence ID" value="TDQ36077.1"/>
    <property type="molecule type" value="Genomic_DNA"/>
</dbReference>
<evidence type="ECO:0000259" key="5">
    <source>
        <dbReference type="PROSITE" id="PS01124"/>
    </source>
</evidence>
<gene>
    <name evidence="6" type="ORF">EV213_1208</name>
</gene>
<dbReference type="PANTHER" id="PTHR43280">
    <property type="entry name" value="ARAC-FAMILY TRANSCRIPTIONAL REGULATOR"/>
    <property type="match status" value="1"/>
</dbReference>
<feature type="transmembrane region" description="Helical" evidence="4">
    <location>
        <begin position="14"/>
        <end position="33"/>
    </location>
</feature>
<evidence type="ECO:0000256" key="4">
    <source>
        <dbReference type="SAM" id="Phobius"/>
    </source>
</evidence>
<reference evidence="6 7" key="1">
    <citation type="submission" date="2019-03" db="EMBL/GenBank/DDBJ databases">
        <title>Genomic Encyclopedia of Type Strains, Phase IV (KMG-IV): sequencing the most valuable type-strain genomes for metagenomic binning, comparative biology and taxonomic classification.</title>
        <authorList>
            <person name="Goeker M."/>
        </authorList>
    </citation>
    <scope>NUCLEOTIDE SEQUENCE [LARGE SCALE GENOMIC DNA]</scope>
    <source>
        <strain evidence="6 7">DSM 28697</strain>
    </source>
</reference>
<dbReference type="InterPro" id="IPR009057">
    <property type="entry name" value="Homeodomain-like_sf"/>
</dbReference>
<keyword evidence="2 6" id="KW-0238">DNA-binding</keyword>
<sequence>MKKVWRSKLFLRYLVSYFVIFLVPFLVMGVILYQQSVVQLRSTIEESNMSKLKQLQTFFDGRVEELSKMASQISYDHRLTPYMVQHSYFGQEAIRELSKYQVNNAIIHDLYLYYPNSPYIYSSKGMASLDVFFSRVFSFSDWERSDFQKQMKALQEPLFVSQQVQARNERNERMLTLIYPIPPNTPSHHGVVMYFIKEAKLLSSMRDVLGDTEGGVFVMNNNQEVIVDFKNEFDGANGLEAIQSAEQGISSTIINKNAFSIMKVNTEDTGWSYVTVIPQNVMFSKLSSMKTALFFLAALLVMFGIVASYMLSLRNYRPVDHLLHLVQKKSTRPLRGNERPKNELTGLQEALESLFAEKDQMAKKYGEQEPFVLQQCLLQLLKGDHASKQQAETLLKQHGVRFKGKAGFVLLIRTENVQQIEGMISGPLQHIDMKGAEAFAVELVHDECVAYVVDVQQGGTKEHVAAIKAKLAPYWETMPALGVGRLYKASEGFHPSFVEAMGALEYTKILGKDNIFFADIDRDAKPDLWYSKEQQVRLVQSVKTGAPEIAVNTLQEMFTQLRTTNWDPSFVKCVCFDMINLVLRTSHEKGIALTTSAYALTSFSSISELERSLIDFTRKLCTTVQEHQRKSEEEIQKQVVDFIEANYCQHRMSLNVISESFQLTETNSSRLIKEWTGTTFTAYIWELRLKKAKERLQTSDESVKKIVKDIGYVDVANFTRKFKKTTGMTPGEYRQNARIHKSYASH</sequence>
<dbReference type="AlphaFoldDB" id="A0A4V3D4G4"/>
<evidence type="ECO:0000256" key="1">
    <source>
        <dbReference type="ARBA" id="ARBA00023015"/>
    </source>
</evidence>
<dbReference type="InterPro" id="IPR018060">
    <property type="entry name" value="HTH_AraC"/>
</dbReference>
<dbReference type="Proteomes" id="UP000295632">
    <property type="component" value="Unassembled WGS sequence"/>
</dbReference>
<protein>
    <submittedName>
        <fullName evidence="6">AraC-like DNA-binding protein</fullName>
    </submittedName>
</protein>
<feature type="transmembrane region" description="Helical" evidence="4">
    <location>
        <begin position="292"/>
        <end position="311"/>
    </location>
</feature>
<dbReference type="GO" id="GO:0003700">
    <property type="term" value="F:DNA-binding transcription factor activity"/>
    <property type="evidence" value="ECO:0007669"/>
    <property type="project" value="InterPro"/>
</dbReference>
<keyword evidence="3" id="KW-0804">Transcription</keyword>
<feature type="domain" description="HTH araC/xylS-type" evidence="5">
    <location>
        <begin position="637"/>
        <end position="736"/>
    </location>
</feature>
<keyword evidence="7" id="KW-1185">Reference proteome</keyword>
<dbReference type="Gene3D" id="1.10.10.60">
    <property type="entry name" value="Homeodomain-like"/>
    <property type="match status" value="2"/>
</dbReference>
<dbReference type="PROSITE" id="PS01124">
    <property type="entry name" value="HTH_ARAC_FAMILY_2"/>
    <property type="match status" value="1"/>
</dbReference>
<evidence type="ECO:0000256" key="2">
    <source>
        <dbReference type="ARBA" id="ARBA00023125"/>
    </source>
</evidence>
<comment type="caution">
    <text evidence="6">The sequence shown here is derived from an EMBL/GenBank/DDBJ whole genome shotgun (WGS) entry which is preliminary data.</text>
</comment>